<dbReference type="Proteomes" id="UP000323439">
    <property type="component" value="Unassembled WGS sequence"/>
</dbReference>
<feature type="compositionally biased region" description="Low complexity" evidence="1">
    <location>
        <begin position="29"/>
        <end position="40"/>
    </location>
</feature>
<evidence type="ECO:0000256" key="1">
    <source>
        <dbReference type="SAM" id="MobiDB-lite"/>
    </source>
</evidence>
<protein>
    <submittedName>
        <fullName evidence="2">Uncharacterized protein</fullName>
    </submittedName>
</protein>
<dbReference type="EMBL" id="FMXB01000003">
    <property type="protein sequence ID" value="SDA42505.1"/>
    <property type="molecule type" value="Genomic_DNA"/>
</dbReference>
<gene>
    <name evidence="2" type="ORF">SAMN02910315_00452</name>
</gene>
<dbReference type="OrthoDB" id="76331at2157"/>
<organism evidence="2 3">
    <name type="scientific">Methanobrevibacter millerae</name>
    <dbReference type="NCBI Taxonomy" id="230361"/>
    <lineage>
        <taxon>Archaea</taxon>
        <taxon>Methanobacteriati</taxon>
        <taxon>Methanobacteriota</taxon>
        <taxon>Methanomada group</taxon>
        <taxon>Methanobacteria</taxon>
        <taxon>Methanobacteriales</taxon>
        <taxon>Methanobacteriaceae</taxon>
        <taxon>Methanobrevibacter</taxon>
    </lineage>
</organism>
<dbReference type="AlphaFoldDB" id="A0A1G5VBU9"/>
<accession>A0A1G5VBU9</accession>
<name>A0A1G5VBU9_9EURY</name>
<feature type="region of interest" description="Disordered" evidence="1">
    <location>
        <begin position="29"/>
        <end position="49"/>
    </location>
</feature>
<evidence type="ECO:0000313" key="2">
    <source>
        <dbReference type="EMBL" id="SDA42505.1"/>
    </source>
</evidence>
<evidence type="ECO:0000313" key="3">
    <source>
        <dbReference type="Proteomes" id="UP000323439"/>
    </source>
</evidence>
<proteinExistence type="predicted"/>
<keyword evidence="3" id="KW-1185">Reference proteome</keyword>
<reference evidence="2 3" key="1">
    <citation type="submission" date="2016-10" db="EMBL/GenBank/DDBJ databases">
        <authorList>
            <person name="Varghese N."/>
            <person name="Submissions S."/>
        </authorList>
    </citation>
    <scope>NUCLEOTIDE SEQUENCE [LARGE SCALE GENOMIC DNA]</scope>
    <source>
        <strain evidence="2 3">DSM 16643</strain>
    </source>
</reference>
<sequence>MKRKYLLIGVILLAVCISLSAVSADESWSWSFGSSSSSESNTNGGDVSIDNNKVKIQGFEFTIPDGYKENESARLVGNDTDQNAFPGFKISQVRFDKGDDSVIVKVVYGDKEMKADSYTPQNGSASEKINDVDGFLAQYNDGVTFDYIKDGKLVELFAPNKEILVSLVK</sequence>
<dbReference type="RefSeq" id="WP_149731093.1">
    <property type="nucleotide sequence ID" value="NZ_FMXB01000003.1"/>
</dbReference>